<evidence type="ECO:0000313" key="5">
    <source>
        <dbReference type="Proteomes" id="UP000244162"/>
    </source>
</evidence>
<keyword evidence="2" id="KW-0328">Glycosyltransferase</keyword>
<dbReference type="RefSeq" id="WP_107967883.1">
    <property type="nucleotide sequence ID" value="NZ_NWBU01000009.1"/>
</dbReference>
<comment type="caution">
    <text evidence="4">The sequence shown here is derived from an EMBL/GenBank/DDBJ whole genome shotgun (WGS) entry which is preliminary data.</text>
</comment>
<comment type="similarity">
    <text evidence="1">Belongs to the glycosyltransferase group 1 family. Glycosyltransferase 4 subfamily.</text>
</comment>
<dbReference type="EMBL" id="NWBU01000009">
    <property type="protein sequence ID" value="PTQ10858.1"/>
    <property type="molecule type" value="Genomic_DNA"/>
</dbReference>
<protein>
    <submittedName>
        <fullName evidence="4">Glycosyl transferase</fullName>
    </submittedName>
</protein>
<dbReference type="SUPFAM" id="SSF53756">
    <property type="entry name" value="UDP-Glycosyltransferase/glycogen phosphorylase"/>
    <property type="match status" value="1"/>
</dbReference>
<dbReference type="GO" id="GO:0016757">
    <property type="term" value="F:glycosyltransferase activity"/>
    <property type="evidence" value="ECO:0007669"/>
    <property type="project" value="UniProtKB-KW"/>
</dbReference>
<evidence type="ECO:0000313" key="4">
    <source>
        <dbReference type="EMBL" id="PTQ10858.1"/>
    </source>
</evidence>
<sequence length="385" mass="40713">MRGRVLIYVHDLRSSGVVRNALSIAARLALSHDVLLLSGHGAGLFSGELAQARFRHETLCTAERPAPGLWETAWRLRRTILAERPDAILSAGNRGHFAPWLASLGIPGLRRAYRISNAIDRDGDGTSFIRRMKAGLIANQADRLLLVGTATGRSPVFAPTLADGRAIIVPNGVDPVRARALGTAPSPHPWLDADIPVILSIGRLHAQKDFPTLIRAAAAVNRQRPIRLVILGGGSASLAAGLREIAAEEGLAESLLLAGETNNVFAWLARASAFALSSRWEGSSMALLEAMALNLPLVVSRSAGDAATVLRNGRDGMLAPAGDVDAFAAAILRQISADAIRPGDRIEAYGLERSLALSAAAIAELAEAKSAERRRRPISTPAPSA</sequence>
<dbReference type="PANTHER" id="PTHR12526:SF640">
    <property type="entry name" value="COLANIC ACID BIOSYNTHESIS GLYCOSYLTRANSFERASE WCAL-RELATED"/>
    <property type="match status" value="1"/>
</dbReference>
<organism evidence="4 5">
    <name type="scientific">Sphingomonas oleivorans</name>
    <dbReference type="NCBI Taxonomy" id="1735121"/>
    <lineage>
        <taxon>Bacteria</taxon>
        <taxon>Pseudomonadati</taxon>
        <taxon>Pseudomonadota</taxon>
        <taxon>Alphaproteobacteria</taxon>
        <taxon>Sphingomonadales</taxon>
        <taxon>Sphingomonadaceae</taxon>
        <taxon>Sphingomonas</taxon>
    </lineage>
</organism>
<evidence type="ECO:0000256" key="1">
    <source>
        <dbReference type="ARBA" id="ARBA00009481"/>
    </source>
</evidence>
<dbReference type="Pfam" id="PF13692">
    <property type="entry name" value="Glyco_trans_1_4"/>
    <property type="match status" value="1"/>
</dbReference>
<dbReference type="OrthoDB" id="9790710at2"/>
<dbReference type="PANTHER" id="PTHR12526">
    <property type="entry name" value="GLYCOSYLTRANSFERASE"/>
    <property type="match status" value="1"/>
</dbReference>
<keyword evidence="3 4" id="KW-0808">Transferase</keyword>
<dbReference type="CDD" id="cd03811">
    <property type="entry name" value="GT4_GT28_WabH-like"/>
    <property type="match status" value="1"/>
</dbReference>
<dbReference type="AlphaFoldDB" id="A0A2T5FXK1"/>
<proteinExistence type="inferred from homology"/>
<reference evidence="4 5" key="1">
    <citation type="submission" date="2017-09" db="EMBL/GenBank/DDBJ databases">
        <title>Sphingomonas panjinensis sp.nov., isolated from oil-contaminated soil.</title>
        <authorList>
            <person name="Wang L."/>
            <person name="Chen L."/>
        </authorList>
    </citation>
    <scope>NUCLEOTIDE SEQUENCE [LARGE SCALE GENOMIC DNA]</scope>
    <source>
        <strain evidence="4 5">FW-11</strain>
    </source>
</reference>
<keyword evidence="5" id="KW-1185">Reference proteome</keyword>
<accession>A0A2T5FXK1</accession>
<dbReference type="Proteomes" id="UP000244162">
    <property type="component" value="Unassembled WGS sequence"/>
</dbReference>
<evidence type="ECO:0000256" key="2">
    <source>
        <dbReference type="ARBA" id="ARBA00022676"/>
    </source>
</evidence>
<dbReference type="Gene3D" id="3.40.50.2000">
    <property type="entry name" value="Glycogen Phosphorylase B"/>
    <property type="match status" value="2"/>
</dbReference>
<evidence type="ECO:0000256" key="3">
    <source>
        <dbReference type="ARBA" id="ARBA00022679"/>
    </source>
</evidence>
<name>A0A2T5FXK1_9SPHN</name>
<gene>
    <name evidence="4" type="ORF">CLG96_10735</name>
</gene>